<dbReference type="RefSeq" id="WP_141788276.1">
    <property type="nucleotide sequence ID" value="NZ_BAAAKX010000021.1"/>
</dbReference>
<dbReference type="InterPro" id="IPR009097">
    <property type="entry name" value="Cyclic_Pdiesterase"/>
</dbReference>
<dbReference type="OrthoDB" id="3397424at2"/>
<evidence type="ECO:0000313" key="1">
    <source>
        <dbReference type="EMBL" id="TQL60367.1"/>
    </source>
</evidence>
<reference evidence="1 2" key="1">
    <citation type="submission" date="2019-06" db="EMBL/GenBank/DDBJ databases">
        <title>Sequencing the genomes of 1000 actinobacteria strains.</title>
        <authorList>
            <person name="Klenk H.-P."/>
        </authorList>
    </citation>
    <scope>NUCLEOTIDE SEQUENCE [LARGE SCALE GENOMIC DNA]</scope>
    <source>
        <strain evidence="1 2">DSM 18082</strain>
    </source>
</reference>
<keyword evidence="2" id="KW-1185">Reference proteome</keyword>
<comment type="caution">
    <text evidence="1">The sequence shown here is derived from an EMBL/GenBank/DDBJ whole genome shotgun (WGS) entry which is preliminary data.</text>
</comment>
<dbReference type="AlphaFoldDB" id="A0A542ZJ38"/>
<dbReference type="Pfam" id="PF13563">
    <property type="entry name" value="2_5_RNA_ligase2"/>
    <property type="match status" value="1"/>
</dbReference>
<sequence>MALAVCLLLDPPGDRAVRRLWQRIEDQGVPSMASHTHRHHLPHLSYAVLRRGEPEQVCQVLAGLPPGDPVRLRFDALGTFRRGRVWLLPALTSEVLRRQEQVATALAEFDLHRAYLPGSWVPHCTLAPRVRLDQVPAVAAVVFEVLPLATRASRAALVDSGTGQVWPLAHVL</sequence>
<dbReference type="GO" id="GO:0016874">
    <property type="term" value="F:ligase activity"/>
    <property type="evidence" value="ECO:0007669"/>
    <property type="project" value="UniProtKB-KW"/>
</dbReference>
<protein>
    <submittedName>
        <fullName evidence="1">2'-5' RNA ligase superfamily protein</fullName>
    </submittedName>
</protein>
<organism evidence="1 2">
    <name type="scientific">Oryzihumus leptocrescens</name>
    <dbReference type="NCBI Taxonomy" id="297536"/>
    <lineage>
        <taxon>Bacteria</taxon>
        <taxon>Bacillati</taxon>
        <taxon>Actinomycetota</taxon>
        <taxon>Actinomycetes</taxon>
        <taxon>Micrococcales</taxon>
        <taxon>Intrasporangiaceae</taxon>
        <taxon>Oryzihumus</taxon>
    </lineage>
</organism>
<gene>
    <name evidence="1" type="ORF">FB474_1753</name>
</gene>
<dbReference type="Gene3D" id="3.90.1140.10">
    <property type="entry name" value="Cyclic phosphodiesterase"/>
    <property type="match status" value="1"/>
</dbReference>
<dbReference type="SUPFAM" id="SSF55144">
    <property type="entry name" value="LigT-like"/>
    <property type="match status" value="1"/>
</dbReference>
<name>A0A542ZJ38_9MICO</name>
<dbReference type="Proteomes" id="UP000319514">
    <property type="component" value="Unassembled WGS sequence"/>
</dbReference>
<dbReference type="EMBL" id="VFOQ01000001">
    <property type="protein sequence ID" value="TQL60367.1"/>
    <property type="molecule type" value="Genomic_DNA"/>
</dbReference>
<proteinExistence type="predicted"/>
<evidence type="ECO:0000313" key="2">
    <source>
        <dbReference type="Proteomes" id="UP000319514"/>
    </source>
</evidence>
<keyword evidence="1" id="KW-0436">Ligase</keyword>
<accession>A0A542ZJ38</accession>